<dbReference type="AlphaFoldDB" id="A0AAE0G899"/>
<evidence type="ECO:0000256" key="1">
    <source>
        <dbReference type="SAM" id="MobiDB-lite"/>
    </source>
</evidence>
<evidence type="ECO:0000313" key="2">
    <source>
        <dbReference type="EMBL" id="KAK3273475.1"/>
    </source>
</evidence>
<evidence type="ECO:0000313" key="3">
    <source>
        <dbReference type="Proteomes" id="UP001190700"/>
    </source>
</evidence>
<feature type="region of interest" description="Disordered" evidence="1">
    <location>
        <begin position="78"/>
        <end position="99"/>
    </location>
</feature>
<feature type="region of interest" description="Disordered" evidence="1">
    <location>
        <begin position="30"/>
        <end position="63"/>
    </location>
</feature>
<gene>
    <name evidence="2" type="ORF">CYMTET_18286</name>
</gene>
<feature type="compositionally biased region" description="Acidic residues" evidence="1">
    <location>
        <begin position="78"/>
        <end position="87"/>
    </location>
</feature>
<feature type="region of interest" description="Disordered" evidence="1">
    <location>
        <begin position="114"/>
        <end position="140"/>
    </location>
</feature>
<sequence>MAVTPPVAPNRHETIDVLGEVEISDGLYHQLDTAQDLSDSDEDSDGEWATPDNPMSYTNPEPVVDHQDARFEDMNEFNEDAEAEDKEVQDPNPCSSCDVPISATQRDECAKIKGERDEKRVTEQVSKKPPVPPLTAEECNTIKETMRGLNITYKPRWASQLPEEQWIASARKQALSHGSPTS</sequence>
<feature type="compositionally biased region" description="Basic and acidic residues" evidence="1">
    <location>
        <begin position="114"/>
        <end position="126"/>
    </location>
</feature>
<organism evidence="2 3">
    <name type="scientific">Cymbomonas tetramitiformis</name>
    <dbReference type="NCBI Taxonomy" id="36881"/>
    <lineage>
        <taxon>Eukaryota</taxon>
        <taxon>Viridiplantae</taxon>
        <taxon>Chlorophyta</taxon>
        <taxon>Pyramimonadophyceae</taxon>
        <taxon>Pyramimonadales</taxon>
        <taxon>Pyramimonadaceae</taxon>
        <taxon>Cymbomonas</taxon>
    </lineage>
</organism>
<reference evidence="2 3" key="1">
    <citation type="journal article" date="2015" name="Genome Biol. Evol.">
        <title>Comparative Genomics of a Bacterivorous Green Alga Reveals Evolutionary Causalities and Consequences of Phago-Mixotrophic Mode of Nutrition.</title>
        <authorList>
            <person name="Burns J.A."/>
            <person name="Paasch A."/>
            <person name="Narechania A."/>
            <person name="Kim E."/>
        </authorList>
    </citation>
    <scope>NUCLEOTIDE SEQUENCE [LARGE SCALE GENOMIC DNA]</scope>
    <source>
        <strain evidence="2 3">PLY_AMNH</strain>
    </source>
</reference>
<dbReference type="Proteomes" id="UP001190700">
    <property type="component" value="Unassembled WGS sequence"/>
</dbReference>
<name>A0AAE0G899_9CHLO</name>
<dbReference type="EMBL" id="LGRX02008449">
    <property type="protein sequence ID" value="KAK3273475.1"/>
    <property type="molecule type" value="Genomic_DNA"/>
</dbReference>
<keyword evidence="3" id="KW-1185">Reference proteome</keyword>
<comment type="caution">
    <text evidence="2">The sequence shown here is derived from an EMBL/GenBank/DDBJ whole genome shotgun (WGS) entry which is preliminary data.</text>
</comment>
<accession>A0AAE0G899</accession>
<protein>
    <submittedName>
        <fullName evidence="2">Uncharacterized protein</fullName>
    </submittedName>
</protein>
<proteinExistence type="predicted"/>